<dbReference type="Gene3D" id="1.10.780.10">
    <property type="entry name" value="Hydroxylamine Oxidoreductase, Chain A, domain 1"/>
    <property type="match status" value="1"/>
</dbReference>
<dbReference type="AlphaFoldDB" id="A0A062XR53"/>
<dbReference type="GO" id="GO:0016491">
    <property type="term" value="F:oxidoreductase activity"/>
    <property type="evidence" value="ECO:0007669"/>
    <property type="project" value="TreeGrafter"/>
</dbReference>
<evidence type="ECO:0000313" key="2">
    <source>
        <dbReference type="EMBL" id="KDA55082.1"/>
    </source>
</evidence>
<evidence type="ECO:0000256" key="1">
    <source>
        <dbReference type="ARBA" id="ARBA00022729"/>
    </source>
</evidence>
<dbReference type="Gene3D" id="1.10.1130.10">
    <property type="entry name" value="Flavocytochrome C3, Chain A"/>
    <property type="match status" value="1"/>
</dbReference>
<dbReference type="InterPro" id="IPR024673">
    <property type="entry name" value="Octahem_Cyt_c"/>
</dbReference>
<reference evidence="2 3" key="1">
    <citation type="submission" date="2014-04" db="EMBL/GenBank/DDBJ databases">
        <title>The Genome Sequence of Thermoanaerobaculum aquaticum MP-01, The First Cultivated Group 23 Acidobacterium.</title>
        <authorList>
            <person name="Stamps B.W."/>
            <person name="Losey N.A."/>
            <person name="Lawson P.A."/>
            <person name="Stevenson B.S."/>
        </authorList>
    </citation>
    <scope>NUCLEOTIDE SEQUENCE [LARGE SCALE GENOMIC DNA]</scope>
    <source>
        <strain evidence="2 3">MP-01</strain>
    </source>
</reference>
<dbReference type="SUPFAM" id="SSF48695">
    <property type="entry name" value="Multiheme cytochromes"/>
    <property type="match status" value="1"/>
</dbReference>
<dbReference type="PIRSF" id="PIRSF039014">
    <property type="entry name" value="OTR_cyc"/>
    <property type="match status" value="1"/>
</dbReference>
<proteinExistence type="predicted"/>
<protein>
    <recommendedName>
        <fullName evidence="4">Cytochrome C</fullName>
    </recommendedName>
</protein>
<dbReference type="PANTHER" id="PTHR35038">
    <property type="entry name" value="DISSIMILATORY SULFITE REDUCTASE SIRA"/>
    <property type="match status" value="1"/>
</dbReference>
<dbReference type="Proteomes" id="UP000027284">
    <property type="component" value="Unassembled WGS sequence"/>
</dbReference>
<dbReference type="InterPro" id="IPR036280">
    <property type="entry name" value="Multihaem_cyt_sf"/>
</dbReference>
<gene>
    <name evidence="2" type="ORF">EG19_00225</name>
</gene>
<dbReference type="EMBL" id="JMFG01000001">
    <property type="protein sequence ID" value="KDA55082.1"/>
    <property type="molecule type" value="Genomic_DNA"/>
</dbReference>
<name>A0A062XR53_9BACT</name>
<dbReference type="InterPro" id="IPR051829">
    <property type="entry name" value="Multiheme_Cytochr_ET"/>
</dbReference>
<dbReference type="PANTHER" id="PTHR35038:SF5">
    <property type="entry name" value="CYTOCHROME C-TYPE PROTEIN NRFB"/>
    <property type="match status" value="1"/>
</dbReference>
<sequence length="461" mass="51542">MIWAMLLAAPLAAKEYSHQKYFEHYEGTKTCLSCHEKEAKSFFRSQHYQWRGQTPNLVNARGQRLGKINTINDFCTNPRASWIGVVKNSRGEAISEGCSKCHAGLGLMPSEQETPEQLANIDCLICHAQGYQRDLYPDGQGGWVWKPVLWKNQEGLDAVAKRIGMPTRNTCLRCHAGSGGGPNFKRGDLEYALADTTRDFDVHMGTDGANLQCIDCHKGEDHRVRGRGSDLSGTDFPAKPLSCDDGTCHDSRPHPAEVLNLHAQRVACPTCHIPTFAKADATDMVRDWSKPAYNQEADKWSATIEFAKDVKPVYAWFNGTTWAQLPGEPVKLQPDGTVGMMLPQGSRKDPKARIYPFKLHRGVMPVLEGKNYILPIAVEEFFAEGEIHKAIQHAAEEMYGVKDARYGWVKTKRYMGIYHEVVPKEKALTCLDCHGPNGRLDWKALGYGADPILQRWAKTGK</sequence>
<keyword evidence="1" id="KW-0732">Signal</keyword>
<evidence type="ECO:0000313" key="3">
    <source>
        <dbReference type="Proteomes" id="UP000027284"/>
    </source>
</evidence>
<keyword evidence="3" id="KW-1185">Reference proteome</keyword>
<accession>A0A062XR53</accession>
<dbReference type="STRING" id="1312852.EG19_00225"/>
<evidence type="ECO:0008006" key="4">
    <source>
        <dbReference type="Google" id="ProtNLM"/>
    </source>
</evidence>
<comment type="caution">
    <text evidence="2">The sequence shown here is derived from an EMBL/GenBank/DDBJ whole genome shotgun (WGS) entry which is preliminary data.</text>
</comment>
<organism evidence="2 3">
    <name type="scientific">Thermoanaerobaculum aquaticum</name>
    <dbReference type="NCBI Taxonomy" id="1312852"/>
    <lineage>
        <taxon>Bacteria</taxon>
        <taxon>Pseudomonadati</taxon>
        <taxon>Acidobacteriota</taxon>
        <taxon>Thermoanaerobaculia</taxon>
        <taxon>Thermoanaerobaculales</taxon>
        <taxon>Thermoanaerobaculaceae</taxon>
        <taxon>Thermoanaerobaculum</taxon>
    </lineage>
</organism>
<dbReference type="Pfam" id="PF11783">
    <property type="entry name" value="Cytochrome_cB"/>
    <property type="match status" value="1"/>
</dbReference>